<feature type="compositionally biased region" description="Low complexity" evidence="7">
    <location>
        <begin position="96"/>
        <end position="105"/>
    </location>
</feature>
<evidence type="ECO:0000259" key="9">
    <source>
        <dbReference type="PROSITE" id="PS51826"/>
    </source>
</evidence>
<dbReference type="InterPro" id="IPR045257">
    <property type="entry name" value="E2/Pdx1"/>
</dbReference>
<dbReference type="InterPro" id="IPR011053">
    <property type="entry name" value="Single_hybrid_motif"/>
</dbReference>
<dbReference type="OrthoDB" id="9805770at2"/>
<dbReference type="Gene3D" id="4.10.320.10">
    <property type="entry name" value="E3-binding domain"/>
    <property type="match status" value="1"/>
</dbReference>
<dbReference type="InterPro" id="IPR001078">
    <property type="entry name" value="2-oxoacid_DH_actylTfrase"/>
</dbReference>
<dbReference type="EMBL" id="MCIF01000002">
    <property type="protein sequence ID" value="RAQ95527.1"/>
    <property type="molecule type" value="Genomic_DNA"/>
</dbReference>
<evidence type="ECO:0000256" key="3">
    <source>
        <dbReference type="ARBA" id="ARBA00022679"/>
    </source>
</evidence>
<comment type="caution">
    <text evidence="10">The sequence shown here is derived from an EMBL/GenBank/DDBJ whole genome shotgun (WGS) entry which is preliminary data.</text>
</comment>
<dbReference type="Pfam" id="PF02817">
    <property type="entry name" value="E3_binding"/>
    <property type="match status" value="1"/>
</dbReference>
<evidence type="ECO:0000256" key="7">
    <source>
        <dbReference type="SAM" id="MobiDB-lite"/>
    </source>
</evidence>
<evidence type="ECO:0000256" key="4">
    <source>
        <dbReference type="ARBA" id="ARBA00022823"/>
    </source>
</evidence>
<reference evidence="10 11" key="1">
    <citation type="submission" date="2016-08" db="EMBL/GenBank/DDBJ databases">
        <title>Analysis of Carbohydrate Active Enzymes in Thermogemmatispora T81 Reveals Carbohydrate Degradation Ability.</title>
        <authorList>
            <person name="Tomazini A."/>
            <person name="Lal S."/>
            <person name="Stott M."/>
            <person name="Henrissat B."/>
            <person name="Polikarpov I."/>
            <person name="Sparling R."/>
            <person name="Levin D.B."/>
        </authorList>
    </citation>
    <scope>NUCLEOTIDE SEQUENCE [LARGE SCALE GENOMIC DNA]</scope>
    <source>
        <strain evidence="10 11">T81</strain>
    </source>
</reference>
<feature type="region of interest" description="Disordered" evidence="7">
    <location>
        <begin position="92"/>
        <end position="146"/>
    </location>
</feature>
<dbReference type="Gene3D" id="3.30.559.10">
    <property type="entry name" value="Chloramphenicol acetyltransferase-like domain"/>
    <property type="match status" value="1"/>
</dbReference>
<dbReference type="PANTHER" id="PTHR23151:SF90">
    <property type="entry name" value="DIHYDROLIPOYLLYSINE-RESIDUE ACETYLTRANSFERASE COMPONENT OF PYRUVATE DEHYDROGENASE COMPLEX, MITOCHONDRIAL-RELATED"/>
    <property type="match status" value="1"/>
</dbReference>
<dbReference type="InterPro" id="IPR003016">
    <property type="entry name" value="2-oxoA_DH_lipoyl-BS"/>
</dbReference>
<evidence type="ECO:0000256" key="6">
    <source>
        <dbReference type="RuleBase" id="RU003423"/>
    </source>
</evidence>
<dbReference type="EC" id="2.3.1.-" evidence="6"/>
<dbReference type="InterPro" id="IPR023213">
    <property type="entry name" value="CAT-like_dom_sf"/>
</dbReference>
<dbReference type="PROSITE" id="PS00189">
    <property type="entry name" value="LIPOYL"/>
    <property type="match status" value="1"/>
</dbReference>
<feature type="domain" description="Lipoyl-binding" evidence="8">
    <location>
        <begin position="1"/>
        <end position="76"/>
    </location>
</feature>
<dbReference type="AlphaFoldDB" id="A0A328VD59"/>
<evidence type="ECO:0000259" key="8">
    <source>
        <dbReference type="PROSITE" id="PS50968"/>
    </source>
</evidence>
<dbReference type="SUPFAM" id="SSF52777">
    <property type="entry name" value="CoA-dependent acyltransferases"/>
    <property type="match status" value="1"/>
</dbReference>
<keyword evidence="4 6" id="KW-0450">Lipoyl</keyword>
<dbReference type="FunFam" id="2.40.50.100:FF:000010">
    <property type="entry name" value="Acetyltransferase component of pyruvate dehydrogenase complex"/>
    <property type="match status" value="1"/>
</dbReference>
<dbReference type="Proteomes" id="UP000248706">
    <property type="component" value="Unassembled WGS sequence"/>
</dbReference>
<dbReference type="RefSeq" id="WP_112428333.1">
    <property type="nucleotide sequence ID" value="NZ_MCIF01000002.1"/>
</dbReference>
<name>A0A328VD59_9CHLR</name>
<proteinExistence type="inferred from homology"/>
<dbReference type="InterPro" id="IPR036625">
    <property type="entry name" value="E3-bd_dom_sf"/>
</dbReference>
<protein>
    <recommendedName>
        <fullName evidence="6">Dihydrolipoamide acetyltransferase component of pyruvate dehydrogenase complex</fullName>
        <ecNumber evidence="6">2.3.1.-</ecNumber>
    </recommendedName>
</protein>
<keyword evidence="11" id="KW-1185">Reference proteome</keyword>
<keyword evidence="3 6" id="KW-0808">Transferase</keyword>
<comment type="cofactor">
    <cofactor evidence="1 6">
        <name>(R)-lipoate</name>
        <dbReference type="ChEBI" id="CHEBI:83088"/>
    </cofactor>
</comment>
<organism evidence="10 11">
    <name type="scientific">Thermogemmatispora tikiterensis</name>
    <dbReference type="NCBI Taxonomy" id="1825093"/>
    <lineage>
        <taxon>Bacteria</taxon>
        <taxon>Bacillati</taxon>
        <taxon>Chloroflexota</taxon>
        <taxon>Ktedonobacteria</taxon>
        <taxon>Thermogemmatisporales</taxon>
        <taxon>Thermogemmatisporaceae</taxon>
        <taxon>Thermogemmatispora</taxon>
    </lineage>
</organism>
<dbReference type="InterPro" id="IPR004167">
    <property type="entry name" value="PSBD"/>
</dbReference>
<feature type="domain" description="Peripheral subunit-binding (PSBD)" evidence="9">
    <location>
        <begin position="151"/>
        <end position="188"/>
    </location>
</feature>
<keyword evidence="5 6" id="KW-0012">Acyltransferase</keyword>
<dbReference type="GO" id="GO:0016746">
    <property type="term" value="F:acyltransferase activity"/>
    <property type="evidence" value="ECO:0007669"/>
    <property type="project" value="UniProtKB-KW"/>
</dbReference>
<evidence type="ECO:0000313" key="10">
    <source>
        <dbReference type="EMBL" id="RAQ95527.1"/>
    </source>
</evidence>
<dbReference type="FunFam" id="3.30.559.10:FF:000007">
    <property type="entry name" value="Dihydrolipoamide acetyltransferase component of pyruvate dehydrogenase complex"/>
    <property type="match status" value="1"/>
</dbReference>
<dbReference type="SUPFAM" id="SSF51230">
    <property type="entry name" value="Single hybrid motif"/>
    <property type="match status" value="1"/>
</dbReference>
<dbReference type="Gene3D" id="2.40.50.100">
    <property type="match status" value="1"/>
</dbReference>
<dbReference type="PANTHER" id="PTHR23151">
    <property type="entry name" value="DIHYDROLIPOAMIDE ACETYL/SUCCINYL-TRANSFERASE-RELATED"/>
    <property type="match status" value="1"/>
</dbReference>
<evidence type="ECO:0000256" key="1">
    <source>
        <dbReference type="ARBA" id="ARBA00001938"/>
    </source>
</evidence>
<gene>
    <name evidence="10" type="ORF">A4R35_08265</name>
</gene>
<evidence type="ECO:0000256" key="2">
    <source>
        <dbReference type="ARBA" id="ARBA00007317"/>
    </source>
</evidence>
<dbReference type="Pfam" id="PF00364">
    <property type="entry name" value="Biotin_lipoyl"/>
    <property type="match status" value="1"/>
</dbReference>
<evidence type="ECO:0000313" key="11">
    <source>
        <dbReference type="Proteomes" id="UP000248706"/>
    </source>
</evidence>
<dbReference type="PROSITE" id="PS51826">
    <property type="entry name" value="PSBD"/>
    <property type="match status" value="1"/>
</dbReference>
<dbReference type="InterPro" id="IPR000089">
    <property type="entry name" value="Biotin_lipoyl"/>
</dbReference>
<dbReference type="CDD" id="cd06849">
    <property type="entry name" value="lipoyl_domain"/>
    <property type="match status" value="1"/>
</dbReference>
<dbReference type="Pfam" id="PF00198">
    <property type="entry name" value="2-oxoacid_dh"/>
    <property type="match status" value="1"/>
</dbReference>
<comment type="similarity">
    <text evidence="2 6">Belongs to the 2-oxoacid dehydrogenase family.</text>
</comment>
<evidence type="ECO:0000256" key="5">
    <source>
        <dbReference type="ARBA" id="ARBA00023315"/>
    </source>
</evidence>
<dbReference type="PROSITE" id="PS50968">
    <property type="entry name" value="BIOTINYL_LIPOYL"/>
    <property type="match status" value="1"/>
</dbReference>
<accession>A0A328VD59</accession>
<dbReference type="GO" id="GO:0006086">
    <property type="term" value="P:pyruvate decarboxylation to acetyl-CoA"/>
    <property type="evidence" value="ECO:0007669"/>
    <property type="project" value="InterPro"/>
</dbReference>
<dbReference type="SUPFAM" id="SSF47005">
    <property type="entry name" value="Peripheral subunit-binding domain of 2-oxo acid dehydrogenase complex"/>
    <property type="match status" value="1"/>
</dbReference>
<dbReference type="GO" id="GO:0045254">
    <property type="term" value="C:pyruvate dehydrogenase complex"/>
    <property type="evidence" value="ECO:0007669"/>
    <property type="project" value="InterPro"/>
</dbReference>
<sequence>MPEVTMPRLSDTMQEGTIARWLKKPGDRVERGDVLAEIETDKATMELQAYESGVLEKILVQEGESAPIGQVIALIGSGAGVADQAGVSAARPVPQATTASSAAGSGTTGSGGSGAEVSQEASSSRQRTAAPVEVPPPTAPVGHENGDRVIKASPLARRLAEEHNIDLRQIRGSGPGGRIVRDDIEAFLESHRAATVTAPAEAAPAPSVAAPAAAAEVGAAPAEELVPLSRMQATIARRLTESKQAIPHFYVSTEIDMTEALALRRQLNESAGEGGVKVSVNDLIIKACALALEKFPEVNSSYRDGQFVRHQAINIGIAVDIPNGLVVPVIRDANLKGVRTIAREARALIEKAHAGKLTPADLSGGTFSISNMGMLDVSEFIAVINPPEAAIMAVASVRRTFVPIDDQPVLRDMMHVTVSADHRILYGATVARFLQEVKRLLQNPFSLLG</sequence>